<evidence type="ECO:0000313" key="3">
    <source>
        <dbReference type="Proteomes" id="UP000244441"/>
    </source>
</evidence>
<accession>A0A2S0VU30</accession>
<evidence type="ECO:0000313" key="2">
    <source>
        <dbReference type="EMBL" id="AWB67600.1"/>
    </source>
</evidence>
<dbReference type="RefSeq" id="WP_108603646.1">
    <property type="nucleotide sequence ID" value="NZ_CP026604.1"/>
</dbReference>
<keyword evidence="1" id="KW-0812">Transmembrane</keyword>
<feature type="transmembrane region" description="Helical" evidence="1">
    <location>
        <begin position="20"/>
        <end position="37"/>
    </location>
</feature>
<dbReference type="EMBL" id="CP026604">
    <property type="protein sequence ID" value="AWB67600.1"/>
    <property type="molecule type" value="Genomic_DNA"/>
</dbReference>
<reference evidence="2 3" key="1">
    <citation type="submission" date="2018-01" db="EMBL/GenBank/DDBJ databases">
        <title>Genome sequence of a Cantenovulum-like bacteria.</title>
        <authorList>
            <person name="Tan W.R."/>
            <person name="Lau N.-S."/>
            <person name="Go F."/>
            <person name="Amirul A.-A.A."/>
        </authorList>
    </citation>
    <scope>NUCLEOTIDE SEQUENCE [LARGE SCALE GENOMIC DNA]</scope>
    <source>
        <strain evidence="2 3">CCB-QB4</strain>
    </source>
</reference>
<dbReference type="KEGG" id="cate:C2869_14640"/>
<organism evidence="2 3">
    <name type="scientific">Saccharobesus litoralis</name>
    <dbReference type="NCBI Taxonomy" id="2172099"/>
    <lineage>
        <taxon>Bacteria</taxon>
        <taxon>Pseudomonadati</taxon>
        <taxon>Pseudomonadota</taxon>
        <taxon>Gammaproteobacteria</taxon>
        <taxon>Alteromonadales</taxon>
        <taxon>Alteromonadaceae</taxon>
        <taxon>Saccharobesus</taxon>
    </lineage>
</organism>
<keyword evidence="3" id="KW-1185">Reference proteome</keyword>
<keyword evidence="1" id="KW-1133">Transmembrane helix</keyword>
<evidence type="ECO:0000256" key="1">
    <source>
        <dbReference type="SAM" id="Phobius"/>
    </source>
</evidence>
<keyword evidence="1" id="KW-0472">Membrane</keyword>
<dbReference type="Proteomes" id="UP000244441">
    <property type="component" value="Chromosome"/>
</dbReference>
<feature type="transmembrane region" description="Helical" evidence="1">
    <location>
        <begin position="43"/>
        <end position="66"/>
    </location>
</feature>
<name>A0A2S0VU30_9ALTE</name>
<dbReference type="AlphaFoldDB" id="A0A2S0VU30"/>
<protein>
    <submittedName>
        <fullName evidence="2">Uncharacterized protein</fullName>
    </submittedName>
</protein>
<gene>
    <name evidence="2" type="ORF">C2869_14640</name>
</gene>
<proteinExistence type="predicted"/>
<sequence length="196" mass="22421">MITKFNKFVMTLNDNYEIPFATTMVFGVGFSVGLIWWGDAGDVISAITMWFTGVISFCTVLAVNTWRKQSNYTYKQKLFGEAVEHLVGIEHLVSDLLNKRMNNENINSLHTMQLIQKYHEFDIRFYSEFSQEAKSILDKEFQGNIMRHATKHIPAFITGLNAKTAGQSANDDFKNKYTHLSKINSYLLSGTETIKP</sequence>